<comment type="subcellular location">
    <subcellularLocation>
        <location evidence="1">Membrane</location>
        <topology evidence="1">Multi-pass membrane protein</topology>
    </subcellularLocation>
</comment>
<evidence type="ECO:0000256" key="6">
    <source>
        <dbReference type="SAM" id="Phobius"/>
    </source>
</evidence>
<keyword evidence="11" id="KW-1185">Reference proteome</keyword>
<dbReference type="InterPro" id="IPR000620">
    <property type="entry name" value="EamA_dom"/>
</dbReference>
<dbReference type="PANTHER" id="PTHR32322">
    <property type="entry name" value="INNER MEMBRANE TRANSPORTER"/>
    <property type="match status" value="1"/>
</dbReference>
<dbReference type="AlphaFoldDB" id="A0A5J5E6M0"/>
<dbReference type="EMBL" id="RZNZ01000003">
    <property type="protein sequence ID" value="KAA8821750.1"/>
    <property type="molecule type" value="Genomic_DNA"/>
</dbReference>
<evidence type="ECO:0000313" key="8">
    <source>
        <dbReference type="EMBL" id="KAA8821750.1"/>
    </source>
</evidence>
<dbReference type="GO" id="GO:0016020">
    <property type="term" value="C:membrane"/>
    <property type="evidence" value="ECO:0007669"/>
    <property type="project" value="UniProtKB-SubCell"/>
</dbReference>
<feature type="transmembrane region" description="Helical" evidence="6">
    <location>
        <begin position="122"/>
        <end position="141"/>
    </location>
</feature>
<evidence type="ECO:0000313" key="11">
    <source>
        <dbReference type="Proteomes" id="UP000374630"/>
    </source>
</evidence>
<protein>
    <submittedName>
        <fullName evidence="9">EamA family transporter</fullName>
    </submittedName>
</protein>
<feature type="domain" description="EamA" evidence="7">
    <location>
        <begin position="27"/>
        <end position="166"/>
    </location>
</feature>
<reference evidence="10 11" key="1">
    <citation type="journal article" date="2019" name="Syst. Appl. Microbiol.">
        <title>Characterization of Bifidobacterium species in feaces of the Egyptian fruit bat: Description of B. vespertilionis sp. nov. and B. rousetti sp. nov.</title>
        <authorList>
            <person name="Modesto M."/>
            <person name="Satti M."/>
            <person name="Watanabe K."/>
            <person name="Puglisi E."/>
            <person name="Morelli L."/>
            <person name="Huang C.-H."/>
            <person name="Liou J.-S."/>
            <person name="Miyashita M."/>
            <person name="Tamura T."/>
            <person name="Saito S."/>
            <person name="Mori K."/>
            <person name="Huang L."/>
            <person name="Sciavilla P."/>
            <person name="Sandri C."/>
            <person name="Spiezio C."/>
            <person name="Vitali F."/>
            <person name="Cavalieri D."/>
            <person name="Perpetuini G."/>
            <person name="Tofalo R."/>
            <person name="Bonetti A."/>
            <person name="Arita M."/>
            <person name="Mattarelli P."/>
        </authorList>
    </citation>
    <scope>NUCLEOTIDE SEQUENCE [LARGE SCALE GENOMIC DNA]</scope>
    <source>
        <strain evidence="8 11">RST16</strain>
        <strain evidence="9 10">RST8</strain>
    </source>
</reference>
<organism evidence="9 10">
    <name type="scientific">Bifidobacterium vespertilionis</name>
    <dbReference type="NCBI Taxonomy" id="2562524"/>
    <lineage>
        <taxon>Bacteria</taxon>
        <taxon>Bacillati</taxon>
        <taxon>Actinomycetota</taxon>
        <taxon>Actinomycetes</taxon>
        <taxon>Bifidobacteriales</taxon>
        <taxon>Bifidobacteriaceae</taxon>
        <taxon>Bifidobacterium</taxon>
    </lineage>
</organism>
<keyword evidence="3 6" id="KW-0812">Transmembrane</keyword>
<dbReference type="Pfam" id="PF00892">
    <property type="entry name" value="EamA"/>
    <property type="match status" value="2"/>
</dbReference>
<comment type="similarity">
    <text evidence="2">Belongs to the EamA transporter family.</text>
</comment>
<evidence type="ECO:0000313" key="10">
    <source>
        <dbReference type="Proteomes" id="UP000345527"/>
    </source>
</evidence>
<evidence type="ECO:0000256" key="3">
    <source>
        <dbReference type="ARBA" id="ARBA00022692"/>
    </source>
</evidence>
<accession>A0A5J5E6M0</accession>
<keyword evidence="4 6" id="KW-1133">Transmembrane helix</keyword>
<gene>
    <name evidence="9" type="ORF">EM848_00720</name>
    <name evidence="8" type="ORF">EMO90_03425</name>
</gene>
<evidence type="ECO:0000256" key="2">
    <source>
        <dbReference type="ARBA" id="ARBA00007362"/>
    </source>
</evidence>
<evidence type="ECO:0000256" key="5">
    <source>
        <dbReference type="ARBA" id="ARBA00023136"/>
    </source>
</evidence>
<dbReference type="EMBL" id="RZOA01000001">
    <property type="protein sequence ID" value="KAA8824830.1"/>
    <property type="molecule type" value="Genomic_DNA"/>
</dbReference>
<feature type="transmembrane region" description="Helical" evidence="6">
    <location>
        <begin position="206"/>
        <end position="227"/>
    </location>
</feature>
<feature type="transmembrane region" description="Helical" evidence="6">
    <location>
        <begin position="53"/>
        <end position="76"/>
    </location>
</feature>
<name>A0A5J5E6M0_9BIFI</name>
<feature type="domain" description="EamA" evidence="7">
    <location>
        <begin position="180"/>
        <end position="311"/>
    </location>
</feature>
<evidence type="ECO:0000313" key="9">
    <source>
        <dbReference type="EMBL" id="KAA8824830.1"/>
    </source>
</evidence>
<feature type="transmembrane region" description="Helical" evidence="6">
    <location>
        <begin position="25"/>
        <end position="41"/>
    </location>
</feature>
<dbReference type="PANTHER" id="PTHR32322:SF2">
    <property type="entry name" value="EAMA DOMAIN-CONTAINING PROTEIN"/>
    <property type="match status" value="1"/>
</dbReference>
<evidence type="ECO:0000259" key="7">
    <source>
        <dbReference type="Pfam" id="PF00892"/>
    </source>
</evidence>
<feature type="transmembrane region" description="Helical" evidence="6">
    <location>
        <begin position="180"/>
        <end position="199"/>
    </location>
</feature>
<feature type="transmembrane region" description="Helical" evidence="6">
    <location>
        <begin position="239"/>
        <end position="260"/>
    </location>
</feature>
<feature type="transmembrane region" description="Helical" evidence="6">
    <location>
        <begin position="153"/>
        <end position="174"/>
    </location>
</feature>
<evidence type="ECO:0000256" key="1">
    <source>
        <dbReference type="ARBA" id="ARBA00004141"/>
    </source>
</evidence>
<dbReference type="InterPro" id="IPR037185">
    <property type="entry name" value="EmrE-like"/>
</dbReference>
<evidence type="ECO:0000256" key="4">
    <source>
        <dbReference type="ARBA" id="ARBA00022989"/>
    </source>
</evidence>
<dbReference type="OrthoDB" id="9810818at2"/>
<feature type="transmembrane region" description="Helical" evidence="6">
    <location>
        <begin position="281"/>
        <end position="311"/>
    </location>
</feature>
<dbReference type="InterPro" id="IPR050638">
    <property type="entry name" value="AA-Vitamin_Transporters"/>
</dbReference>
<dbReference type="Proteomes" id="UP000374630">
    <property type="component" value="Unassembled WGS sequence"/>
</dbReference>
<dbReference type="Proteomes" id="UP000345527">
    <property type="component" value="Unassembled WGS sequence"/>
</dbReference>
<feature type="transmembrane region" description="Helical" evidence="6">
    <location>
        <begin position="97"/>
        <end position="116"/>
    </location>
</feature>
<sequence>MADGTRSTEPEAHGGATLERTPRDILIGSLLVLAGGAMWGVNGTVSKILMSDYAIAPEWIACVRQLAAGLIFLACAAIATPRKLSGAVRDVRSWPSLLANAVVCVLLVQVAYLTSIDLTNSGTATVLQSLNLLFVLLYTCVRGRRGPNAREGLGVAFALVGVVLIATGGNLGTLSLPPAGLAWGLVNALSTAALAITPLKLIAKWGAFVTNGVMFVVSGLFMLPFVRPWEHMPPLDARGWGLMAFTVLAGTFGAFWLFLVGSMKAGPMRATMLGTMEPVMATVSAVLWTSAVFTPVDLTGFALIIIMVFLVR</sequence>
<proteinExistence type="inferred from homology"/>
<keyword evidence="5 6" id="KW-0472">Membrane</keyword>
<comment type="caution">
    <text evidence="9">The sequence shown here is derived from an EMBL/GenBank/DDBJ whole genome shotgun (WGS) entry which is preliminary data.</text>
</comment>
<dbReference type="SUPFAM" id="SSF103481">
    <property type="entry name" value="Multidrug resistance efflux transporter EmrE"/>
    <property type="match status" value="2"/>
</dbReference>